<evidence type="ECO:0000256" key="3">
    <source>
        <dbReference type="ARBA" id="ARBA00022475"/>
    </source>
</evidence>
<dbReference type="STRING" id="106004.A0A1Y2ESY9"/>
<feature type="transmembrane region" description="Helical" evidence="8">
    <location>
        <begin position="453"/>
        <end position="473"/>
    </location>
</feature>
<dbReference type="OrthoDB" id="9986881at2759"/>
<evidence type="ECO:0000259" key="9">
    <source>
        <dbReference type="PROSITE" id="PS50850"/>
    </source>
</evidence>
<dbReference type="EMBL" id="MCGR01000042">
    <property type="protein sequence ID" value="ORY74276.1"/>
    <property type="molecule type" value="Genomic_DNA"/>
</dbReference>
<dbReference type="FunFam" id="1.20.1250.20:FF:000011">
    <property type="entry name" value="MFS multidrug transporter, putative"/>
    <property type="match status" value="1"/>
</dbReference>
<comment type="similarity">
    <text evidence="7">Belongs to the major facilitator superfamily. DHA1 family. Polyamines/proton antiporter (TC 2.A.1.2.16) subfamily.</text>
</comment>
<dbReference type="PROSITE" id="PS50850">
    <property type="entry name" value="MFS"/>
    <property type="match status" value="1"/>
</dbReference>
<evidence type="ECO:0000256" key="6">
    <source>
        <dbReference type="ARBA" id="ARBA00023136"/>
    </source>
</evidence>
<accession>A0A1Y2ESY9</accession>
<feature type="transmembrane region" description="Helical" evidence="8">
    <location>
        <begin position="280"/>
        <end position="306"/>
    </location>
</feature>
<feature type="transmembrane region" description="Helical" evidence="8">
    <location>
        <begin position="172"/>
        <end position="192"/>
    </location>
</feature>
<dbReference type="GO" id="GO:0022857">
    <property type="term" value="F:transmembrane transporter activity"/>
    <property type="evidence" value="ECO:0007669"/>
    <property type="project" value="InterPro"/>
</dbReference>
<dbReference type="InterPro" id="IPR036259">
    <property type="entry name" value="MFS_trans_sf"/>
</dbReference>
<organism evidence="10 11">
    <name type="scientific">Leucosporidium creatinivorum</name>
    <dbReference type="NCBI Taxonomy" id="106004"/>
    <lineage>
        <taxon>Eukaryota</taxon>
        <taxon>Fungi</taxon>
        <taxon>Dikarya</taxon>
        <taxon>Basidiomycota</taxon>
        <taxon>Pucciniomycotina</taxon>
        <taxon>Microbotryomycetes</taxon>
        <taxon>Leucosporidiales</taxon>
        <taxon>Leucosporidium</taxon>
    </lineage>
</organism>
<feature type="transmembrane region" description="Helical" evidence="8">
    <location>
        <begin position="85"/>
        <end position="103"/>
    </location>
</feature>
<reference evidence="10 11" key="1">
    <citation type="submission" date="2016-07" db="EMBL/GenBank/DDBJ databases">
        <title>Pervasive Adenine N6-methylation of Active Genes in Fungi.</title>
        <authorList>
            <consortium name="DOE Joint Genome Institute"/>
            <person name="Mondo S.J."/>
            <person name="Dannebaum R.O."/>
            <person name="Kuo R.C."/>
            <person name="Labutti K."/>
            <person name="Haridas S."/>
            <person name="Kuo A."/>
            <person name="Salamov A."/>
            <person name="Ahrendt S.R."/>
            <person name="Lipzen A."/>
            <person name="Sullivan W."/>
            <person name="Andreopoulos W.B."/>
            <person name="Clum A."/>
            <person name="Lindquist E."/>
            <person name="Daum C."/>
            <person name="Ramamoorthy G.K."/>
            <person name="Gryganskyi A."/>
            <person name="Culley D."/>
            <person name="Magnuson J.K."/>
            <person name="James T.Y."/>
            <person name="O'Malley M.A."/>
            <person name="Stajich J.E."/>
            <person name="Spatafora J.W."/>
            <person name="Visel A."/>
            <person name="Grigoriev I.V."/>
        </authorList>
    </citation>
    <scope>NUCLEOTIDE SEQUENCE [LARGE SCALE GENOMIC DNA]</scope>
    <source>
        <strain evidence="10 11">62-1032</strain>
    </source>
</reference>
<dbReference type="FunCoup" id="A0A1Y2ESY9">
    <property type="interactions" value="122"/>
</dbReference>
<evidence type="ECO:0000256" key="1">
    <source>
        <dbReference type="ARBA" id="ARBA00004651"/>
    </source>
</evidence>
<keyword evidence="3" id="KW-1003">Cell membrane</keyword>
<feature type="domain" description="Major facilitator superfamily (MFS) profile" evidence="9">
    <location>
        <begin position="50"/>
        <end position="479"/>
    </location>
</feature>
<comment type="caution">
    <text evidence="10">The sequence shown here is derived from an EMBL/GenBank/DDBJ whole genome shotgun (WGS) entry which is preliminary data.</text>
</comment>
<name>A0A1Y2ESY9_9BASI</name>
<keyword evidence="5 8" id="KW-1133">Transmembrane helix</keyword>
<sequence>MFTKSSADTEKGTDVVYEGAGTAESPFIVRWGESDPSNPFNWSAGRRWAIVGVIATCTLVIAFGSSVYAGGIAEMIQYFGVSQEVITLGLSLYVLGFALGPLLWAPFSELYGRRIVFIATYGPFTVFHIGCALARNIETLLICRFFAGFFGSSPLTNSGGVISDCFTASERALALSMFALAPFAGPVLGPIVGGYLGQSASWRYLFWLLTAFSGVFYILGSLIPETYAPVLLRRRALRLSAETGHHYISFLDLALKTDETLVHKLKVNCSRPFLLLFRELIVALFAIYAALTYGILYMMFGAYPIIFQKERGWTSGAAGLPFLGVGLGMLLGIIINVSFNKKYVRDLEKNGGPLPPEARLPLCCVGGVALPIGLFWFAWTVQPSVHWIVPILGSVPFGLGMVLLFLSMTNYMVDAYLVYAASALAANAVLRALFGAAFPLFTSQMFARLGTSWALTLVAFLSLALMPVPFVFLKYGARIRARSTFAPGHKAPQLSKPATRHEEDIAEEVRMADLAQVESVVEDARARHHS</sequence>
<evidence type="ECO:0000256" key="2">
    <source>
        <dbReference type="ARBA" id="ARBA00022448"/>
    </source>
</evidence>
<feature type="transmembrane region" description="Helical" evidence="8">
    <location>
        <begin position="360"/>
        <end position="379"/>
    </location>
</feature>
<keyword evidence="11" id="KW-1185">Reference proteome</keyword>
<dbReference type="PANTHER" id="PTHR23502:SF186">
    <property type="entry name" value="MAJOR FACILITATOR SUPERFAMILY (MFS) PROFILE DOMAIN-CONTAINING PROTEIN"/>
    <property type="match status" value="1"/>
</dbReference>
<keyword evidence="4 8" id="KW-0812">Transmembrane</keyword>
<dbReference type="InterPro" id="IPR020846">
    <property type="entry name" value="MFS_dom"/>
</dbReference>
<dbReference type="CDD" id="cd17323">
    <property type="entry name" value="MFS_Tpo1_MDR_like"/>
    <property type="match status" value="1"/>
</dbReference>
<feature type="transmembrane region" description="Helical" evidence="8">
    <location>
        <begin position="318"/>
        <end position="339"/>
    </location>
</feature>
<evidence type="ECO:0000256" key="7">
    <source>
        <dbReference type="ARBA" id="ARBA00038459"/>
    </source>
</evidence>
<feature type="transmembrane region" description="Helical" evidence="8">
    <location>
        <begin position="204"/>
        <end position="228"/>
    </location>
</feature>
<feature type="transmembrane region" description="Helical" evidence="8">
    <location>
        <begin position="115"/>
        <end position="134"/>
    </location>
</feature>
<evidence type="ECO:0000256" key="4">
    <source>
        <dbReference type="ARBA" id="ARBA00022692"/>
    </source>
</evidence>
<dbReference type="InParanoid" id="A0A1Y2ESY9"/>
<protein>
    <submittedName>
        <fullName evidence="10">Benomyl/methotrexate resistance protein</fullName>
    </submittedName>
</protein>
<dbReference type="AlphaFoldDB" id="A0A1Y2ESY9"/>
<feature type="transmembrane region" description="Helical" evidence="8">
    <location>
        <begin position="418"/>
        <end position="441"/>
    </location>
</feature>
<gene>
    <name evidence="10" type="ORF">BCR35DRAFT_268401</name>
</gene>
<evidence type="ECO:0000313" key="10">
    <source>
        <dbReference type="EMBL" id="ORY74276.1"/>
    </source>
</evidence>
<evidence type="ECO:0000313" key="11">
    <source>
        <dbReference type="Proteomes" id="UP000193467"/>
    </source>
</evidence>
<dbReference type="SUPFAM" id="SSF103473">
    <property type="entry name" value="MFS general substrate transporter"/>
    <property type="match status" value="1"/>
</dbReference>
<feature type="transmembrane region" description="Helical" evidence="8">
    <location>
        <begin position="385"/>
        <end position="406"/>
    </location>
</feature>
<evidence type="ECO:0000256" key="5">
    <source>
        <dbReference type="ARBA" id="ARBA00022989"/>
    </source>
</evidence>
<keyword evidence="6 8" id="KW-0472">Membrane</keyword>
<dbReference type="Gene3D" id="1.20.1250.20">
    <property type="entry name" value="MFS general substrate transporter like domains"/>
    <property type="match status" value="1"/>
</dbReference>
<dbReference type="InterPro" id="IPR011701">
    <property type="entry name" value="MFS"/>
</dbReference>
<feature type="transmembrane region" description="Helical" evidence="8">
    <location>
        <begin position="48"/>
        <end position="73"/>
    </location>
</feature>
<keyword evidence="2" id="KW-0813">Transport</keyword>
<evidence type="ECO:0000256" key="8">
    <source>
        <dbReference type="SAM" id="Phobius"/>
    </source>
</evidence>
<dbReference type="Proteomes" id="UP000193467">
    <property type="component" value="Unassembled WGS sequence"/>
</dbReference>
<proteinExistence type="inferred from homology"/>
<dbReference type="GO" id="GO:0005886">
    <property type="term" value="C:plasma membrane"/>
    <property type="evidence" value="ECO:0007669"/>
    <property type="project" value="UniProtKB-SubCell"/>
</dbReference>
<dbReference type="PANTHER" id="PTHR23502">
    <property type="entry name" value="MAJOR FACILITATOR SUPERFAMILY"/>
    <property type="match status" value="1"/>
</dbReference>
<comment type="subcellular location">
    <subcellularLocation>
        <location evidence="1">Cell membrane</location>
        <topology evidence="1">Multi-pass membrane protein</topology>
    </subcellularLocation>
</comment>
<dbReference type="Pfam" id="PF07690">
    <property type="entry name" value="MFS_1"/>
    <property type="match status" value="1"/>
</dbReference>